<name>A0A0A9HGB0_ARUDO</name>
<dbReference type="EMBL" id="GBRH01163042">
    <property type="protein sequence ID" value="JAE34854.1"/>
    <property type="molecule type" value="Transcribed_RNA"/>
</dbReference>
<sequence length="23" mass="2675">MWELLSLGLSFSHCYVQLCMCPN</sequence>
<accession>A0A0A9HGB0</accession>
<organism evidence="1">
    <name type="scientific">Arundo donax</name>
    <name type="common">Giant reed</name>
    <name type="synonym">Donax arundinaceus</name>
    <dbReference type="NCBI Taxonomy" id="35708"/>
    <lineage>
        <taxon>Eukaryota</taxon>
        <taxon>Viridiplantae</taxon>
        <taxon>Streptophyta</taxon>
        <taxon>Embryophyta</taxon>
        <taxon>Tracheophyta</taxon>
        <taxon>Spermatophyta</taxon>
        <taxon>Magnoliopsida</taxon>
        <taxon>Liliopsida</taxon>
        <taxon>Poales</taxon>
        <taxon>Poaceae</taxon>
        <taxon>PACMAD clade</taxon>
        <taxon>Arundinoideae</taxon>
        <taxon>Arundineae</taxon>
        <taxon>Arundo</taxon>
    </lineage>
</organism>
<dbReference type="AlphaFoldDB" id="A0A0A9HGB0"/>
<reference evidence="1" key="1">
    <citation type="submission" date="2014-09" db="EMBL/GenBank/DDBJ databases">
        <authorList>
            <person name="Magalhaes I.L.F."/>
            <person name="Oliveira U."/>
            <person name="Santos F.R."/>
            <person name="Vidigal T.H.D.A."/>
            <person name="Brescovit A.D."/>
            <person name="Santos A.J."/>
        </authorList>
    </citation>
    <scope>NUCLEOTIDE SEQUENCE</scope>
    <source>
        <tissue evidence="1">Shoot tissue taken approximately 20 cm above the soil surface</tissue>
    </source>
</reference>
<protein>
    <submittedName>
        <fullName evidence="1">Uncharacterized protein</fullName>
    </submittedName>
</protein>
<evidence type="ECO:0000313" key="1">
    <source>
        <dbReference type="EMBL" id="JAE34854.1"/>
    </source>
</evidence>
<reference evidence="1" key="2">
    <citation type="journal article" date="2015" name="Data Brief">
        <title>Shoot transcriptome of the giant reed, Arundo donax.</title>
        <authorList>
            <person name="Barrero R.A."/>
            <person name="Guerrero F.D."/>
            <person name="Moolhuijzen P."/>
            <person name="Goolsby J.A."/>
            <person name="Tidwell J."/>
            <person name="Bellgard S.E."/>
            <person name="Bellgard M.I."/>
        </authorList>
    </citation>
    <scope>NUCLEOTIDE SEQUENCE</scope>
    <source>
        <tissue evidence="1">Shoot tissue taken approximately 20 cm above the soil surface</tissue>
    </source>
</reference>
<proteinExistence type="predicted"/>